<dbReference type="AlphaFoldDB" id="A0A426DRX1"/>
<dbReference type="InterPro" id="IPR058532">
    <property type="entry name" value="YjbR/MT2646/Rv2570-like"/>
</dbReference>
<dbReference type="Proteomes" id="UP000474104">
    <property type="component" value="Unassembled WGS sequence"/>
</dbReference>
<keyword evidence="3" id="KW-1185">Reference proteome</keyword>
<dbReference type="EMBL" id="VIRB01000077">
    <property type="protein sequence ID" value="NDO69581.1"/>
    <property type="molecule type" value="Genomic_DNA"/>
</dbReference>
<dbReference type="InterPro" id="IPR038056">
    <property type="entry name" value="YjbR-like_sf"/>
</dbReference>
<organism evidence="2 3">
    <name type="scientific">Schaedlerella arabinosiphila</name>
    <dbReference type="NCBI Taxonomy" id="2044587"/>
    <lineage>
        <taxon>Bacteria</taxon>
        <taxon>Bacillati</taxon>
        <taxon>Bacillota</taxon>
        <taxon>Clostridia</taxon>
        <taxon>Lachnospirales</taxon>
        <taxon>Lachnospiraceae</taxon>
        <taxon>Schaedlerella</taxon>
    </lineage>
</organism>
<reference evidence="1 4" key="2">
    <citation type="submission" date="2019-07" db="EMBL/GenBank/DDBJ databases">
        <title>Draft genome sequences of 15 bacterial species constituting the stable defined intestinal microbiota of the GM15 gnotobiotic mouse model.</title>
        <authorList>
            <person name="Elie C."/>
            <person name="Mathieu A."/>
            <person name="Saliou A."/>
            <person name="Darnaud M."/>
            <person name="Leulier F."/>
            <person name="Tamellini A."/>
        </authorList>
    </citation>
    <scope>NUCLEOTIDE SEQUENCE [LARGE SCALE GENOMIC DNA]</scope>
    <source>
        <strain evidence="4">ASF 502</strain>
        <strain evidence="1">MD300</strain>
    </source>
</reference>
<dbReference type="InterPro" id="IPR007351">
    <property type="entry name" value="YjbR"/>
</dbReference>
<name>A0A426DRX1_9FIRM</name>
<accession>A0A426DRX1</accession>
<gene>
    <name evidence="2" type="ORF">EBB54_19240</name>
    <name evidence="1" type="ORF">FMM80_13175</name>
</gene>
<proteinExistence type="predicted"/>
<dbReference type="EMBL" id="RHJS01000002">
    <property type="protein sequence ID" value="RRK35442.1"/>
    <property type="molecule type" value="Genomic_DNA"/>
</dbReference>
<evidence type="ECO:0000313" key="3">
    <source>
        <dbReference type="Proteomes" id="UP000274920"/>
    </source>
</evidence>
<sequence>MTERQEIIDLCLNYPGVYEDYPFHDPNWCVMRHQENKKVFAWIFEKDGYIWVNVKCDPEWISFWRNAFESVIPAYHLNKAYWNSIILDGSIPDKEIRIMIGNSYDLTAKKRRKEEIRC</sequence>
<evidence type="ECO:0000313" key="4">
    <source>
        <dbReference type="Proteomes" id="UP000474104"/>
    </source>
</evidence>
<dbReference type="PANTHER" id="PTHR35145">
    <property type="entry name" value="CYTOPLASMIC PROTEIN-RELATED"/>
    <property type="match status" value="1"/>
</dbReference>
<evidence type="ECO:0000313" key="1">
    <source>
        <dbReference type="EMBL" id="NDO69581.1"/>
    </source>
</evidence>
<dbReference type="Pfam" id="PF04237">
    <property type="entry name" value="YjbR"/>
    <property type="match status" value="1"/>
</dbReference>
<comment type="caution">
    <text evidence="2">The sequence shown here is derived from an EMBL/GenBank/DDBJ whole genome shotgun (WGS) entry which is preliminary data.</text>
</comment>
<dbReference type="PANTHER" id="PTHR35145:SF1">
    <property type="entry name" value="CYTOPLASMIC PROTEIN"/>
    <property type="match status" value="1"/>
</dbReference>
<evidence type="ECO:0000313" key="2">
    <source>
        <dbReference type="EMBL" id="RRK35442.1"/>
    </source>
</evidence>
<dbReference type="OrthoDB" id="9789813at2"/>
<keyword evidence="2" id="KW-0238">DNA-binding</keyword>
<dbReference type="GO" id="GO:0003677">
    <property type="term" value="F:DNA binding"/>
    <property type="evidence" value="ECO:0007669"/>
    <property type="project" value="UniProtKB-KW"/>
</dbReference>
<dbReference type="Proteomes" id="UP000274920">
    <property type="component" value="Unassembled WGS sequence"/>
</dbReference>
<protein>
    <submittedName>
        <fullName evidence="2">MmcQ/YjbR family DNA-binding protein</fullName>
    </submittedName>
</protein>
<dbReference type="Gene3D" id="3.90.1150.30">
    <property type="match status" value="1"/>
</dbReference>
<reference evidence="2" key="1">
    <citation type="submission" date="2018-10" db="EMBL/GenBank/DDBJ databases">
        <title>Schaedlerella arabinophila gen. nov. sp. nov., isolated from the mouse intestinal tract and comparative analysis with the genome of the closely related altered Schaedler flora strain ASF502.</title>
        <authorList>
            <person name="Miyake S."/>
            <person name="Soh M."/>
            <person name="Seedorf H."/>
        </authorList>
    </citation>
    <scope>NUCLEOTIDE SEQUENCE [LARGE SCALE GENOMIC DNA]</scope>
    <source>
        <strain evidence="2">DSM 106076</strain>
    </source>
</reference>
<dbReference type="SUPFAM" id="SSF142906">
    <property type="entry name" value="YjbR-like"/>
    <property type="match status" value="1"/>
</dbReference>